<evidence type="ECO:0000256" key="9">
    <source>
        <dbReference type="SAM" id="MobiDB-lite"/>
    </source>
</evidence>
<dbReference type="GO" id="GO:0005886">
    <property type="term" value="C:plasma membrane"/>
    <property type="evidence" value="ECO:0007669"/>
    <property type="project" value="TreeGrafter"/>
</dbReference>
<dbReference type="InterPro" id="IPR022357">
    <property type="entry name" value="MIP_CS"/>
</dbReference>
<keyword evidence="5" id="KW-0677">Repeat</keyword>
<feature type="transmembrane region" description="Helical" evidence="10">
    <location>
        <begin position="213"/>
        <end position="236"/>
    </location>
</feature>
<feature type="region of interest" description="Disordered" evidence="9">
    <location>
        <begin position="309"/>
        <end position="339"/>
    </location>
</feature>
<dbReference type="GO" id="GO:0015254">
    <property type="term" value="F:glycerol channel activity"/>
    <property type="evidence" value="ECO:0007669"/>
    <property type="project" value="TreeGrafter"/>
</dbReference>
<dbReference type="PROSITE" id="PS00221">
    <property type="entry name" value="MIP"/>
    <property type="match status" value="1"/>
</dbReference>
<evidence type="ECO:0000256" key="7">
    <source>
        <dbReference type="ARBA" id="ARBA00023136"/>
    </source>
</evidence>
<dbReference type="eggNOG" id="KOG0224">
    <property type="taxonomic scope" value="Eukaryota"/>
</dbReference>
<dbReference type="Gene3D" id="1.20.1080.10">
    <property type="entry name" value="Glycerol uptake facilitator protein"/>
    <property type="match status" value="1"/>
</dbReference>
<accession>S7Q242</accession>
<dbReference type="HOGENOM" id="CLU_020019_6_1_1"/>
<evidence type="ECO:0000256" key="6">
    <source>
        <dbReference type="ARBA" id="ARBA00022989"/>
    </source>
</evidence>
<feature type="transmembrane region" description="Helical" evidence="10">
    <location>
        <begin position="31"/>
        <end position="52"/>
    </location>
</feature>
<evidence type="ECO:0000256" key="10">
    <source>
        <dbReference type="SAM" id="Phobius"/>
    </source>
</evidence>
<dbReference type="GeneID" id="19300228"/>
<dbReference type="InterPro" id="IPR050363">
    <property type="entry name" value="MIP/Aquaporin"/>
</dbReference>
<evidence type="ECO:0000313" key="12">
    <source>
        <dbReference type="Proteomes" id="UP000030669"/>
    </source>
</evidence>
<evidence type="ECO:0000256" key="3">
    <source>
        <dbReference type="ARBA" id="ARBA00022448"/>
    </source>
</evidence>
<dbReference type="KEGG" id="gtr:GLOTRDRAFT_116747"/>
<proteinExistence type="inferred from homology"/>
<keyword evidence="7 10" id="KW-0472">Membrane</keyword>
<dbReference type="PRINTS" id="PR00783">
    <property type="entry name" value="MINTRINSICP"/>
</dbReference>
<dbReference type="PANTHER" id="PTHR43829:SF14">
    <property type="entry name" value="AQUAPORIN 3"/>
    <property type="match status" value="1"/>
</dbReference>
<comment type="subcellular location">
    <subcellularLocation>
        <location evidence="1">Membrane</location>
        <topology evidence="1">Multi-pass membrane protein</topology>
    </subcellularLocation>
</comment>
<gene>
    <name evidence="11" type="ORF">GLOTRDRAFT_116747</name>
</gene>
<evidence type="ECO:0000256" key="2">
    <source>
        <dbReference type="ARBA" id="ARBA00006175"/>
    </source>
</evidence>
<dbReference type="SUPFAM" id="SSF81338">
    <property type="entry name" value="Aquaporin-like"/>
    <property type="match status" value="1"/>
</dbReference>
<organism evidence="11 12">
    <name type="scientific">Gloeophyllum trabeum (strain ATCC 11539 / FP-39264 / Madison 617)</name>
    <name type="common">Brown rot fungus</name>
    <dbReference type="NCBI Taxonomy" id="670483"/>
    <lineage>
        <taxon>Eukaryota</taxon>
        <taxon>Fungi</taxon>
        <taxon>Dikarya</taxon>
        <taxon>Basidiomycota</taxon>
        <taxon>Agaricomycotina</taxon>
        <taxon>Agaricomycetes</taxon>
        <taxon>Gloeophyllales</taxon>
        <taxon>Gloeophyllaceae</taxon>
        <taxon>Gloeophyllum</taxon>
    </lineage>
</organism>
<evidence type="ECO:0000256" key="4">
    <source>
        <dbReference type="ARBA" id="ARBA00022692"/>
    </source>
</evidence>
<dbReference type="STRING" id="670483.S7Q242"/>
<keyword evidence="3 8" id="KW-0813">Transport</keyword>
<evidence type="ECO:0000256" key="5">
    <source>
        <dbReference type="ARBA" id="ARBA00022737"/>
    </source>
</evidence>
<feature type="transmembrane region" description="Helical" evidence="10">
    <location>
        <begin position="120"/>
        <end position="139"/>
    </location>
</feature>
<reference evidence="11 12" key="1">
    <citation type="journal article" date="2012" name="Science">
        <title>The Paleozoic origin of enzymatic lignin decomposition reconstructed from 31 fungal genomes.</title>
        <authorList>
            <person name="Floudas D."/>
            <person name="Binder M."/>
            <person name="Riley R."/>
            <person name="Barry K."/>
            <person name="Blanchette R.A."/>
            <person name="Henrissat B."/>
            <person name="Martinez A.T."/>
            <person name="Otillar R."/>
            <person name="Spatafora J.W."/>
            <person name="Yadav J.S."/>
            <person name="Aerts A."/>
            <person name="Benoit I."/>
            <person name="Boyd A."/>
            <person name="Carlson A."/>
            <person name="Copeland A."/>
            <person name="Coutinho P.M."/>
            <person name="de Vries R.P."/>
            <person name="Ferreira P."/>
            <person name="Findley K."/>
            <person name="Foster B."/>
            <person name="Gaskell J."/>
            <person name="Glotzer D."/>
            <person name="Gorecki P."/>
            <person name="Heitman J."/>
            <person name="Hesse C."/>
            <person name="Hori C."/>
            <person name="Igarashi K."/>
            <person name="Jurgens J.A."/>
            <person name="Kallen N."/>
            <person name="Kersten P."/>
            <person name="Kohler A."/>
            <person name="Kuees U."/>
            <person name="Kumar T.K.A."/>
            <person name="Kuo A."/>
            <person name="LaButti K."/>
            <person name="Larrondo L.F."/>
            <person name="Lindquist E."/>
            <person name="Ling A."/>
            <person name="Lombard V."/>
            <person name="Lucas S."/>
            <person name="Lundell T."/>
            <person name="Martin R."/>
            <person name="McLaughlin D.J."/>
            <person name="Morgenstern I."/>
            <person name="Morin E."/>
            <person name="Murat C."/>
            <person name="Nagy L.G."/>
            <person name="Nolan M."/>
            <person name="Ohm R.A."/>
            <person name="Patyshakuliyeva A."/>
            <person name="Rokas A."/>
            <person name="Ruiz-Duenas F.J."/>
            <person name="Sabat G."/>
            <person name="Salamov A."/>
            <person name="Samejima M."/>
            <person name="Schmutz J."/>
            <person name="Slot J.C."/>
            <person name="St John F."/>
            <person name="Stenlid J."/>
            <person name="Sun H."/>
            <person name="Sun S."/>
            <person name="Syed K."/>
            <person name="Tsang A."/>
            <person name="Wiebenga A."/>
            <person name="Young D."/>
            <person name="Pisabarro A."/>
            <person name="Eastwood D.C."/>
            <person name="Martin F."/>
            <person name="Cullen D."/>
            <person name="Grigoriev I.V."/>
            <person name="Hibbett D.S."/>
        </authorList>
    </citation>
    <scope>NUCLEOTIDE SEQUENCE [LARGE SCALE GENOMIC DNA]</scope>
    <source>
        <strain evidence="11 12">ATCC 11539</strain>
    </source>
</reference>
<dbReference type="InterPro" id="IPR023271">
    <property type="entry name" value="Aquaporin-like"/>
</dbReference>
<dbReference type="AlphaFoldDB" id="S7Q242"/>
<dbReference type="Pfam" id="PF00230">
    <property type="entry name" value="MIP"/>
    <property type="match status" value="1"/>
</dbReference>
<evidence type="ECO:0000256" key="1">
    <source>
        <dbReference type="ARBA" id="ARBA00004141"/>
    </source>
</evidence>
<protein>
    <submittedName>
        <fullName evidence="11">Aquaporin-like protein</fullName>
    </submittedName>
</protein>
<evidence type="ECO:0000313" key="11">
    <source>
        <dbReference type="EMBL" id="EPQ54096.1"/>
    </source>
</evidence>
<keyword evidence="6 10" id="KW-1133">Transmembrane helix</keyword>
<dbReference type="Proteomes" id="UP000030669">
    <property type="component" value="Unassembled WGS sequence"/>
</dbReference>
<sequence>MPIVAGKLRRADIHPRGRALKLWERQRRKNVHWLMECFAEALGVFFYVFAGVGSQAGFVLGGLTDQAGVSSILQVGFAYSIGIVLALVVCAPTSGGHFNPAMTITAAVFRGFPWKKVPRYIISQILGGYIACLIIYVQYRAQIQEVSAALLAKGALDAVNFTPAGPAGIFGMYVAPGSNLGSVFLNEFVCDFVIGITIWTCLDPTNFLAPPAAIPWIIALAYGVCIWGYAPVGLAANTARDMGGRLLVLTIWGTKAAGGRYAAIAALTNIPSTLFAAAVYELFLADSNRIVPDAHREFVECHMAHHAEEDDDDDELVRRRRSASSSSGVDVKEVTELNP</sequence>
<dbReference type="RefSeq" id="XP_007867435.1">
    <property type="nucleotide sequence ID" value="XM_007869244.1"/>
</dbReference>
<dbReference type="GO" id="GO:0015250">
    <property type="term" value="F:water channel activity"/>
    <property type="evidence" value="ECO:0007669"/>
    <property type="project" value="TreeGrafter"/>
</dbReference>
<feature type="compositionally biased region" description="Basic and acidic residues" evidence="9">
    <location>
        <begin position="330"/>
        <end position="339"/>
    </location>
</feature>
<name>S7Q242_GLOTA</name>
<dbReference type="InterPro" id="IPR000425">
    <property type="entry name" value="MIP"/>
</dbReference>
<feature type="transmembrane region" description="Helical" evidence="10">
    <location>
        <begin position="72"/>
        <end position="92"/>
    </location>
</feature>
<comment type="similarity">
    <text evidence="2 8">Belongs to the MIP/aquaporin (TC 1.A.8) family.</text>
</comment>
<dbReference type="EMBL" id="KB469304">
    <property type="protein sequence ID" value="EPQ54096.1"/>
    <property type="molecule type" value="Genomic_DNA"/>
</dbReference>
<dbReference type="OMA" id="ILCSFPN"/>
<dbReference type="PANTHER" id="PTHR43829">
    <property type="entry name" value="AQUAPORIN OR AQUAGLYCEROPORIN RELATED"/>
    <property type="match status" value="1"/>
</dbReference>
<dbReference type="OrthoDB" id="3222at2759"/>
<keyword evidence="12" id="KW-1185">Reference proteome</keyword>
<keyword evidence="4 8" id="KW-0812">Transmembrane</keyword>
<evidence type="ECO:0000256" key="8">
    <source>
        <dbReference type="RuleBase" id="RU000477"/>
    </source>
</evidence>